<protein>
    <submittedName>
        <fullName evidence="1">Uncharacterized protein</fullName>
    </submittedName>
</protein>
<dbReference type="EMBL" id="QYTV02000002">
    <property type="protein sequence ID" value="RST76169.1"/>
    <property type="molecule type" value="Genomic_DNA"/>
</dbReference>
<comment type="caution">
    <text evidence="1">The sequence shown here is derived from an EMBL/GenBank/DDBJ whole genome shotgun (WGS) entry which is preliminary data.</text>
</comment>
<dbReference type="RefSeq" id="WP_126048397.1">
    <property type="nucleotide sequence ID" value="NZ_QYTV02000002.1"/>
</dbReference>
<name>A0A429Y497_9BACI</name>
<accession>A0A429Y497</accession>
<dbReference type="AlphaFoldDB" id="A0A429Y497"/>
<gene>
    <name evidence="1" type="ORF">D4T97_005135</name>
</gene>
<proteinExistence type="predicted"/>
<organism evidence="1 2">
    <name type="scientific">Siminovitchia acidinfaciens</name>
    <dbReference type="NCBI Taxonomy" id="2321395"/>
    <lineage>
        <taxon>Bacteria</taxon>
        <taxon>Bacillati</taxon>
        <taxon>Bacillota</taxon>
        <taxon>Bacilli</taxon>
        <taxon>Bacillales</taxon>
        <taxon>Bacillaceae</taxon>
        <taxon>Siminovitchia</taxon>
    </lineage>
</organism>
<evidence type="ECO:0000313" key="2">
    <source>
        <dbReference type="Proteomes" id="UP000287156"/>
    </source>
</evidence>
<keyword evidence="2" id="KW-1185">Reference proteome</keyword>
<reference evidence="1" key="1">
    <citation type="submission" date="2018-12" db="EMBL/GenBank/DDBJ databases">
        <authorList>
            <person name="Sun L."/>
            <person name="Chen Z."/>
        </authorList>
    </citation>
    <scope>NUCLEOTIDE SEQUENCE [LARGE SCALE GENOMIC DNA]</scope>
    <source>
        <strain evidence="1">3-2-2</strain>
    </source>
</reference>
<evidence type="ECO:0000313" key="1">
    <source>
        <dbReference type="EMBL" id="RST76169.1"/>
    </source>
</evidence>
<sequence length="108" mass="12967">MENNMHWIDSFEVAAYNHLKEEDDVKAIRLAEDNCIDLTRVKIKHIDLIKKTVQYPSLKTEGKLITITVKNQRIISYLKIVFEYRKNPENFAFRRRHIVSTYTHQSRF</sequence>
<dbReference type="Proteomes" id="UP000287156">
    <property type="component" value="Unassembled WGS sequence"/>
</dbReference>